<dbReference type="InterPro" id="IPR044399">
    <property type="entry name" value="Mb-like_M"/>
</dbReference>
<dbReference type="RefSeq" id="XP_002494001.1">
    <property type="nucleotide sequence ID" value="XM_002493956.1"/>
</dbReference>
<dbReference type="KEGG" id="ppa:PAS_chr4_0562"/>
<dbReference type="GO" id="GO:0019825">
    <property type="term" value="F:oxygen binding"/>
    <property type="evidence" value="ECO:0007669"/>
    <property type="project" value="InterPro"/>
</dbReference>
<feature type="domain" description="Globin" evidence="2">
    <location>
        <begin position="67"/>
        <end position="241"/>
    </location>
</feature>
<feature type="region of interest" description="Disordered" evidence="1">
    <location>
        <begin position="1"/>
        <end position="35"/>
    </location>
</feature>
<dbReference type="PANTHER" id="PTHR43396">
    <property type="entry name" value="FLAVOHEMOPROTEIN"/>
    <property type="match status" value="1"/>
</dbReference>
<dbReference type="GeneID" id="8200830"/>
<dbReference type="GO" id="GO:0020037">
    <property type="term" value="F:heme binding"/>
    <property type="evidence" value="ECO:0007669"/>
    <property type="project" value="InterPro"/>
</dbReference>
<dbReference type="InParanoid" id="C4R897"/>
<dbReference type="GO" id="GO:0046210">
    <property type="term" value="P:nitric oxide catabolic process"/>
    <property type="evidence" value="ECO:0007669"/>
    <property type="project" value="TreeGrafter"/>
</dbReference>
<proteinExistence type="predicted"/>
<gene>
    <name evidence="3" type="ordered locus">PAS_chr4_0562</name>
</gene>
<dbReference type="GO" id="GO:0071949">
    <property type="term" value="F:FAD binding"/>
    <property type="evidence" value="ECO:0007669"/>
    <property type="project" value="TreeGrafter"/>
</dbReference>
<dbReference type="InterPro" id="IPR009050">
    <property type="entry name" value="Globin-like_sf"/>
</dbReference>
<dbReference type="CDD" id="cd01040">
    <property type="entry name" value="Mb-like"/>
    <property type="match status" value="1"/>
</dbReference>
<dbReference type="AlphaFoldDB" id="C4R897"/>
<name>C4R897_KOMPG</name>
<dbReference type="OrthoDB" id="436496at2759"/>
<evidence type="ECO:0000313" key="4">
    <source>
        <dbReference type="Proteomes" id="UP000000314"/>
    </source>
</evidence>
<dbReference type="EMBL" id="FN392322">
    <property type="protein sequence ID" value="CAY71822.1"/>
    <property type="molecule type" value="Genomic_DNA"/>
</dbReference>
<reference evidence="3 4" key="1">
    <citation type="journal article" date="2009" name="Nat. Biotechnol.">
        <title>Genome sequence of the recombinant protein production host Pichia pastoris.</title>
        <authorList>
            <person name="De Schutter K."/>
            <person name="Lin Y.C."/>
            <person name="Tiels P."/>
            <person name="Van Hecke A."/>
            <person name="Glinka S."/>
            <person name="Weber-Lehmann J."/>
            <person name="Rouze P."/>
            <person name="Van de Peer Y."/>
            <person name="Callewaert N."/>
        </authorList>
    </citation>
    <scope>NUCLEOTIDE SEQUENCE [LARGE SCALE GENOMIC DNA]</scope>
    <source>
        <strain evidence="4">GS115 / ATCC 20864</strain>
    </source>
</reference>
<dbReference type="STRING" id="644223.C4R897"/>
<feature type="region of interest" description="Disordered" evidence="1">
    <location>
        <begin position="333"/>
        <end position="371"/>
    </location>
</feature>
<sequence>MSVAASRTKSNTSSSVKGFAVDQSPKLHRTASHSSTISNSTLHTNFQNNWFPNSEIVPQKQYAVTLKLSSREIEMVQNSWADILSMDVTNSGVNGENLATSNAKSSKSRSTTKILNVNTASFASSTFCVQFYNNLITMIPGVEKLFPSIKHQAISFAGVMNSAVVNLGDLAAMHDYLENLGRRHARILGIDPPYFKKMGEALVKTFRDRYSKDMSQFSVELEELWIRLYCFLANSILQGGIDPIVRYEPPNMIDSGRKSLLSDTDSVLFEENASTTSSLADTTNVTPTASAASSFFSGRQSLASTMDVVSTTGGVPSPNRARMGSTTNMDLKKKAVTSSTGRNFSKRSQFSRMKKGGSKPSNPDEPNCVLM</sequence>
<dbReference type="PROSITE" id="PS01033">
    <property type="entry name" value="GLOBIN"/>
    <property type="match status" value="1"/>
</dbReference>
<keyword evidence="4" id="KW-1185">Reference proteome</keyword>
<dbReference type="SUPFAM" id="SSF46458">
    <property type="entry name" value="Globin-like"/>
    <property type="match status" value="1"/>
</dbReference>
<dbReference type="eggNOG" id="KOG3378">
    <property type="taxonomic scope" value="Eukaryota"/>
</dbReference>
<dbReference type="OMA" id="LMDEYLM"/>
<feature type="compositionally biased region" description="Polar residues" evidence="1">
    <location>
        <begin position="336"/>
        <end position="351"/>
    </location>
</feature>
<dbReference type="InterPro" id="IPR000971">
    <property type="entry name" value="Globin"/>
</dbReference>
<dbReference type="PANTHER" id="PTHR43396:SF6">
    <property type="entry name" value="ABL201WP"/>
    <property type="match status" value="1"/>
</dbReference>
<organism evidence="3 4">
    <name type="scientific">Komagataella phaffii (strain GS115 / ATCC 20864)</name>
    <name type="common">Yeast</name>
    <name type="synonym">Pichia pastoris</name>
    <dbReference type="NCBI Taxonomy" id="644223"/>
    <lineage>
        <taxon>Eukaryota</taxon>
        <taxon>Fungi</taxon>
        <taxon>Dikarya</taxon>
        <taxon>Ascomycota</taxon>
        <taxon>Saccharomycotina</taxon>
        <taxon>Pichiomycetes</taxon>
        <taxon>Pichiales</taxon>
        <taxon>Pichiaceae</taxon>
        <taxon>Komagataella</taxon>
    </lineage>
</organism>
<dbReference type="Pfam" id="PF00042">
    <property type="entry name" value="Globin"/>
    <property type="match status" value="1"/>
</dbReference>
<evidence type="ECO:0000313" key="3">
    <source>
        <dbReference type="EMBL" id="CAY71822.1"/>
    </source>
</evidence>
<accession>C4R897</accession>
<feature type="compositionally biased region" description="Polar residues" evidence="1">
    <location>
        <begin position="1"/>
        <end position="16"/>
    </location>
</feature>
<dbReference type="GO" id="GO:0071500">
    <property type="term" value="P:cellular response to nitrosative stress"/>
    <property type="evidence" value="ECO:0007669"/>
    <property type="project" value="TreeGrafter"/>
</dbReference>
<dbReference type="GO" id="GO:0008941">
    <property type="term" value="F:nitric oxide dioxygenase NAD(P)H activity"/>
    <property type="evidence" value="ECO:0007669"/>
    <property type="project" value="TreeGrafter"/>
</dbReference>
<protein>
    <submittedName>
        <fullName evidence="3">Similar to globins and has a functional heme-binding domain</fullName>
    </submittedName>
</protein>
<dbReference type="Gene3D" id="1.10.490.10">
    <property type="entry name" value="Globins"/>
    <property type="match status" value="1"/>
</dbReference>
<evidence type="ECO:0000256" key="1">
    <source>
        <dbReference type="SAM" id="MobiDB-lite"/>
    </source>
</evidence>
<dbReference type="Proteomes" id="UP000000314">
    <property type="component" value="Chromosome 4"/>
</dbReference>
<dbReference type="InterPro" id="IPR012292">
    <property type="entry name" value="Globin/Proto"/>
</dbReference>
<evidence type="ECO:0000259" key="2">
    <source>
        <dbReference type="PROSITE" id="PS01033"/>
    </source>
</evidence>
<dbReference type="HOGENOM" id="CLU_035143_2_0_1"/>